<sequence>MVGDFLMKLKGTSLLEKQILNTIFEKIDHGSLGVRYWDGEEIAYGQSRGKTKLIFKTVPPFNFANDPVLAMGEAYMSGDLDYEGQLEDFLRLLDANPQVFAKNSVLTKTVQAMSGLTSRFQAKQNIQHHYDLGNDFFSLWLDKTMSYSCAYFKHPHDTLEQAQLQKIDYILKKLNLKPGETLLDIGCGWGWLIIKAVQTYGVKAVGITLSEEQFQKSQQRIASLNLTDQITVKLLNYLDLDEKTYCFDKIVSVGMFEHVGKKNIPKYLEKVSSLLTPGGLSLLHTITDTTESKPENSWIKKFIFPGGYVPSLREVIWQLPEYDFHLLHGESLRMHYAKTLDCWYHNFSDHIDTVKEKFDDQFVRMWSLYLQGCAAAFRTTGLDIHQLLFSKGLNNNLPLTYDHLHN</sequence>
<evidence type="ECO:0000313" key="8">
    <source>
        <dbReference type="Proteomes" id="UP001165492"/>
    </source>
</evidence>
<dbReference type="InterPro" id="IPR050723">
    <property type="entry name" value="CFA/CMAS"/>
</dbReference>
<organism evidence="7 8">
    <name type="scientific">Pelosinus baikalensis</name>
    <dbReference type="NCBI Taxonomy" id="2892015"/>
    <lineage>
        <taxon>Bacteria</taxon>
        <taxon>Bacillati</taxon>
        <taxon>Bacillota</taxon>
        <taxon>Negativicutes</taxon>
        <taxon>Selenomonadales</taxon>
        <taxon>Sporomusaceae</taxon>
        <taxon>Pelosinus</taxon>
    </lineage>
</organism>
<evidence type="ECO:0000259" key="6">
    <source>
        <dbReference type="Pfam" id="PF25371"/>
    </source>
</evidence>
<dbReference type="Proteomes" id="UP001165492">
    <property type="component" value="Unassembled WGS sequence"/>
</dbReference>
<keyword evidence="8" id="KW-1185">Reference proteome</keyword>
<comment type="similarity">
    <text evidence="1">Belongs to the CFA/CMAS family.</text>
</comment>
<reference evidence="7" key="1">
    <citation type="submission" date="2021-11" db="EMBL/GenBank/DDBJ databases">
        <title>Description of a new species Pelosinus isolated from the bottom sediments of Lake Baikal.</title>
        <authorList>
            <person name="Zakharyuk A."/>
        </authorList>
    </citation>
    <scope>NUCLEOTIDE SEQUENCE</scope>
    <source>
        <strain evidence="7">Bkl1</strain>
    </source>
</reference>
<protein>
    <submittedName>
        <fullName evidence="7">Cyclopropane-fatty-acyl-phospholipid synthase family protein</fullName>
    </submittedName>
</protein>
<accession>A0ABS8HT38</accession>
<feature type="domain" description="DUF7884" evidence="6">
    <location>
        <begin position="20"/>
        <end position="103"/>
    </location>
</feature>
<evidence type="ECO:0000256" key="2">
    <source>
        <dbReference type="ARBA" id="ARBA00022603"/>
    </source>
</evidence>
<comment type="caution">
    <text evidence="7">The sequence shown here is derived from an EMBL/GenBank/DDBJ whole genome shotgun (WGS) entry which is preliminary data.</text>
</comment>
<dbReference type="Gene3D" id="3.40.50.150">
    <property type="entry name" value="Vaccinia Virus protein VP39"/>
    <property type="match status" value="1"/>
</dbReference>
<name>A0ABS8HT38_9FIRM</name>
<evidence type="ECO:0000256" key="4">
    <source>
        <dbReference type="ARBA" id="ARBA00022691"/>
    </source>
</evidence>
<proteinExistence type="inferred from homology"/>
<dbReference type="PANTHER" id="PTHR43667:SF1">
    <property type="entry name" value="CYCLOPROPANE-FATTY-ACYL-PHOSPHOLIPID SYNTHASE"/>
    <property type="match status" value="1"/>
</dbReference>
<dbReference type="CDD" id="cd02440">
    <property type="entry name" value="AdoMet_MTases"/>
    <property type="match status" value="1"/>
</dbReference>
<keyword evidence="4" id="KW-0949">S-adenosyl-L-methionine</keyword>
<dbReference type="EMBL" id="JAJHJB010000017">
    <property type="protein sequence ID" value="MCC5466320.1"/>
    <property type="molecule type" value="Genomic_DNA"/>
</dbReference>
<dbReference type="Pfam" id="PF25371">
    <property type="entry name" value="DUF7884"/>
    <property type="match status" value="1"/>
</dbReference>
<dbReference type="InterPro" id="IPR003333">
    <property type="entry name" value="CMAS"/>
</dbReference>
<evidence type="ECO:0000313" key="7">
    <source>
        <dbReference type="EMBL" id="MCC5466320.1"/>
    </source>
</evidence>
<keyword evidence="5" id="KW-0443">Lipid metabolism</keyword>
<gene>
    <name evidence="7" type="ORF">LMF89_13255</name>
</gene>
<dbReference type="Pfam" id="PF02353">
    <property type="entry name" value="CMAS"/>
    <property type="match status" value="1"/>
</dbReference>
<keyword evidence="2" id="KW-0489">Methyltransferase</keyword>
<dbReference type="PIRSF" id="PIRSF003085">
    <property type="entry name" value="CMAS"/>
    <property type="match status" value="1"/>
</dbReference>
<dbReference type="InterPro" id="IPR029063">
    <property type="entry name" value="SAM-dependent_MTases_sf"/>
</dbReference>
<dbReference type="InterPro" id="IPR057206">
    <property type="entry name" value="DUF7884"/>
</dbReference>
<evidence type="ECO:0000256" key="3">
    <source>
        <dbReference type="ARBA" id="ARBA00022679"/>
    </source>
</evidence>
<keyword evidence="3" id="KW-0808">Transferase</keyword>
<evidence type="ECO:0000256" key="1">
    <source>
        <dbReference type="ARBA" id="ARBA00010815"/>
    </source>
</evidence>
<evidence type="ECO:0000256" key="5">
    <source>
        <dbReference type="ARBA" id="ARBA00023098"/>
    </source>
</evidence>
<dbReference type="SUPFAM" id="SSF53335">
    <property type="entry name" value="S-adenosyl-L-methionine-dependent methyltransferases"/>
    <property type="match status" value="1"/>
</dbReference>
<dbReference type="PANTHER" id="PTHR43667">
    <property type="entry name" value="CYCLOPROPANE-FATTY-ACYL-PHOSPHOLIPID SYNTHASE"/>
    <property type="match status" value="1"/>
</dbReference>